<dbReference type="PANTHER" id="PTHR16675">
    <property type="entry name" value="MHC CLASS I-RELATED"/>
    <property type="match status" value="1"/>
</dbReference>
<dbReference type="InterPro" id="IPR011161">
    <property type="entry name" value="MHC_I-like_Ag-recog"/>
</dbReference>
<evidence type="ECO:0000313" key="6">
    <source>
        <dbReference type="Proteomes" id="UP001444071"/>
    </source>
</evidence>
<accession>A0ABV0X627</accession>
<dbReference type="InterPro" id="IPR011162">
    <property type="entry name" value="MHC_I/II-like_Ag-recog"/>
</dbReference>
<keyword evidence="1" id="KW-0325">Glycoprotein</keyword>
<dbReference type="InterPro" id="IPR050208">
    <property type="entry name" value="MHC_class-I_related"/>
</dbReference>
<evidence type="ECO:0000256" key="2">
    <source>
        <dbReference type="RuleBase" id="RU004439"/>
    </source>
</evidence>
<gene>
    <name evidence="5" type="ORF">XENORESO_009938</name>
</gene>
<dbReference type="Pfam" id="PF00129">
    <property type="entry name" value="MHC_I"/>
    <property type="match status" value="1"/>
</dbReference>
<keyword evidence="6" id="KW-1185">Reference proteome</keyword>
<dbReference type="InterPro" id="IPR037055">
    <property type="entry name" value="MHC_I-like_Ag-recog_sf"/>
</dbReference>
<protein>
    <recommendedName>
        <fullName evidence="4">MHC class I-like antigen recognition-like domain-containing protein</fullName>
    </recommendedName>
</protein>
<evidence type="ECO:0000313" key="5">
    <source>
        <dbReference type="EMBL" id="MEQ2276794.1"/>
    </source>
</evidence>
<dbReference type="PRINTS" id="PR01638">
    <property type="entry name" value="MHCCLASSI"/>
</dbReference>
<dbReference type="Gene3D" id="3.30.500.10">
    <property type="entry name" value="MHC class I-like antigen recognition-like"/>
    <property type="match status" value="1"/>
</dbReference>
<comment type="caution">
    <text evidence="5">The sequence shown here is derived from an EMBL/GenBank/DDBJ whole genome shotgun (WGS) entry which is preliminary data.</text>
</comment>
<feature type="domain" description="MHC class I-like antigen recognition-like" evidence="4">
    <location>
        <begin position="22"/>
        <end position="197"/>
    </location>
</feature>
<feature type="signal peptide" evidence="3">
    <location>
        <begin position="1"/>
        <end position="20"/>
    </location>
</feature>
<dbReference type="InterPro" id="IPR001039">
    <property type="entry name" value="MHC_I_a_a1/a2"/>
</dbReference>
<dbReference type="PANTHER" id="PTHR16675:SF237">
    <property type="entry name" value="MHC CLASS I ANTIGEN TRANSCRIPT VARIANT 1-RELATED"/>
    <property type="match status" value="1"/>
</dbReference>
<evidence type="ECO:0000256" key="1">
    <source>
        <dbReference type="ARBA" id="ARBA00023180"/>
    </source>
</evidence>
<organism evidence="5 6">
    <name type="scientific">Xenotaenia resolanae</name>
    <dbReference type="NCBI Taxonomy" id="208358"/>
    <lineage>
        <taxon>Eukaryota</taxon>
        <taxon>Metazoa</taxon>
        <taxon>Chordata</taxon>
        <taxon>Craniata</taxon>
        <taxon>Vertebrata</taxon>
        <taxon>Euteleostomi</taxon>
        <taxon>Actinopterygii</taxon>
        <taxon>Neopterygii</taxon>
        <taxon>Teleostei</taxon>
        <taxon>Neoteleostei</taxon>
        <taxon>Acanthomorphata</taxon>
        <taxon>Ovalentaria</taxon>
        <taxon>Atherinomorphae</taxon>
        <taxon>Cyprinodontiformes</taxon>
        <taxon>Goodeidae</taxon>
        <taxon>Xenotaenia</taxon>
    </lineage>
</organism>
<reference evidence="5 6" key="1">
    <citation type="submission" date="2021-06" db="EMBL/GenBank/DDBJ databases">
        <authorList>
            <person name="Palmer J.M."/>
        </authorList>
    </citation>
    <scope>NUCLEOTIDE SEQUENCE [LARGE SCALE GENOMIC DNA]</scope>
    <source>
        <strain evidence="5 6">XR_2019</strain>
        <tissue evidence="5">Muscle</tissue>
    </source>
</reference>
<sequence length="222" mass="25951">MMKTLVVLVLLGIALQDVAAVTHSLKYFYTASSGIKTFPEFVTVGMVNDQQISYYDSVIRREIPKQDWMEKNEGPDYWERNTQASIGAEHSFKAEINIVKQRFNQTGGVHIFQLMYNCEWDEETGQVTGFIEYGYDGEDFVTWDAETNTWIAPNQQAKIATDKWNNEKPDLQYRKNYINQICPEWLKKYVSYGRSSLMRTGIVTYADILFYYLNCFTRITQR</sequence>
<feature type="chain" id="PRO_5047103994" description="MHC class I-like antigen recognition-like domain-containing protein" evidence="3">
    <location>
        <begin position="21"/>
        <end position="222"/>
    </location>
</feature>
<dbReference type="Proteomes" id="UP001444071">
    <property type="component" value="Unassembled WGS sequence"/>
</dbReference>
<dbReference type="EMBL" id="JAHRIM010090389">
    <property type="protein sequence ID" value="MEQ2276794.1"/>
    <property type="molecule type" value="Genomic_DNA"/>
</dbReference>
<keyword evidence="3" id="KW-0732">Signal</keyword>
<comment type="similarity">
    <text evidence="2">Belongs to the MHC class I family.</text>
</comment>
<dbReference type="SUPFAM" id="SSF54452">
    <property type="entry name" value="MHC antigen-recognition domain"/>
    <property type="match status" value="1"/>
</dbReference>
<evidence type="ECO:0000256" key="3">
    <source>
        <dbReference type="SAM" id="SignalP"/>
    </source>
</evidence>
<proteinExistence type="inferred from homology"/>
<name>A0ABV0X627_9TELE</name>
<evidence type="ECO:0000259" key="4">
    <source>
        <dbReference type="Pfam" id="PF00129"/>
    </source>
</evidence>